<protein>
    <recommendedName>
        <fullName evidence="2">Glutamate synthase domain-containing protein</fullName>
    </recommendedName>
</protein>
<dbReference type="PANTHER" id="PTHR43819">
    <property type="entry name" value="ARCHAEAL-TYPE GLUTAMATE SYNTHASE [NADPH]"/>
    <property type="match status" value="1"/>
</dbReference>
<accession>A0ABM9SCQ8</accession>
<feature type="domain" description="Glutamate synthase" evidence="2">
    <location>
        <begin position="4"/>
        <end position="79"/>
    </location>
</feature>
<reference evidence="4" key="1">
    <citation type="journal article" date="2019" name="Microbiol. Resour. Announc.">
        <title>Complete Genome Sequence of Halomonas olivaria, a Moderately Halophilic Bacterium Isolated from Olive Processing Effluents, Obtained by Nanopore Sequencing.</title>
        <authorList>
            <person name="Nagata S."/>
            <person name="Ii K.M."/>
            <person name="Tsukimi T."/>
            <person name="Miura M.C."/>
            <person name="Galipon J."/>
            <person name="Arakawa K."/>
        </authorList>
    </citation>
    <scope>NUCLEOTIDE SEQUENCE [LARGE SCALE GENOMIC DNA]</scope>
    <source>
        <strain evidence="4">TYRC17</strain>
    </source>
</reference>
<dbReference type="SUPFAM" id="SSF51395">
    <property type="entry name" value="FMN-linked oxidoreductases"/>
    <property type="match status" value="1"/>
</dbReference>
<dbReference type="InterPro" id="IPR013785">
    <property type="entry name" value="Aldolase_TIM"/>
</dbReference>
<organism evidence="3 4">
    <name type="scientific">Vreelandella olivaria</name>
    <dbReference type="NCBI Taxonomy" id="390919"/>
    <lineage>
        <taxon>Bacteria</taxon>
        <taxon>Pseudomonadati</taxon>
        <taxon>Pseudomonadota</taxon>
        <taxon>Gammaproteobacteria</taxon>
        <taxon>Oceanospirillales</taxon>
        <taxon>Halomonadaceae</taxon>
        <taxon>Vreelandella</taxon>
    </lineage>
</organism>
<keyword evidence="4" id="KW-1185">Reference proteome</keyword>
<name>A0ABM9SCQ8_9GAMM</name>
<dbReference type="InterPro" id="IPR002932">
    <property type="entry name" value="Glu_synthdom"/>
</dbReference>
<dbReference type="Gene3D" id="3.20.20.70">
    <property type="entry name" value="Aldolase class I"/>
    <property type="match status" value="1"/>
</dbReference>
<dbReference type="PANTHER" id="PTHR43819:SF1">
    <property type="entry name" value="ARCHAEAL-TYPE GLUTAMATE SYNTHASE [NADPH]"/>
    <property type="match status" value="1"/>
</dbReference>
<proteinExistence type="inferred from homology"/>
<sequence>MVWEIGSGYFGCRNDDGSFNEERFAANASDDQVKMIEIKLSQGAKPGHGGILPAAKVTAEIAEAREVPMGQDVISPPPIRPFLHRWS</sequence>
<dbReference type="Proteomes" id="UP000289555">
    <property type="component" value="Chromosome"/>
</dbReference>
<gene>
    <name evidence="3" type="ORF">HORIV_13440</name>
</gene>
<evidence type="ECO:0000259" key="2">
    <source>
        <dbReference type="Pfam" id="PF01645"/>
    </source>
</evidence>
<dbReference type="EMBL" id="AP019416">
    <property type="protein sequence ID" value="BBI48923.1"/>
    <property type="molecule type" value="Genomic_DNA"/>
</dbReference>
<evidence type="ECO:0000313" key="3">
    <source>
        <dbReference type="EMBL" id="BBI48923.1"/>
    </source>
</evidence>
<comment type="similarity">
    <text evidence="1">Belongs to the glutamate synthase family.</text>
</comment>
<dbReference type="Pfam" id="PF01645">
    <property type="entry name" value="Glu_synthase"/>
    <property type="match status" value="1"/>
</dbReference>
<evidence type="ECO:0000256" key="1">
    <source>
        <dbReference type="ARBA" id="ARBA00009716"/>
    </source>
</evidence>
<evidence type="ECO:0000313" key="4">
    <source>
        <dbReference type="Proteomes" id="UP000289555"/>
    </source>
</evidence>